<comment type="caution">
    <text evidence="2">The sequence shown here is derived from an EMBL/GenBank/DDBJ whole genome shotgun (WGS) entry which is preliminary data.</text>
</comment>
<proteinExistence type="predicted"/>
<feature type="region of interest" description="Disordered" evidence="1">
    <location>
        <begin position="203"/>
        <end position="223"/>
    </location>
</feature>
<evidence type="ECO:0000313" key="2">
    <source>
        <dbReference type="EMBL" id="CAA7022612.1"/>
    </source>
</evidence>
<accession>A0A6D2I6W5</accession>
<dbReference type="Proteomes" id="UP000467841">
    <property type="component" value="Unassembled WGS sequence"/>
</dbReference>
<sequence length="253" mass="28853">MRASPSDGRRKCAPVRQMADENARQSVRWPTVPTVRSTKYFFLDLFIFSHSENLLTTILRVFIVENLKTAGEKSNQYGDKCSGRRKCAPARPMADDSDRTVDQNCFFDFFISTHSDNLVTTILRGSGVENRETTDRKSNPTGEMRFGREIMHASPSDGRRFRPYGRPNIFFSIFSVLATLEPSNHDFGRFECGNSTNDRPFFKSERSLSFSPPREPCPPVNGRWCTTDPTIATLPIPLYDPSQDQPIKERHKS</sequence>
<protein>
    <submittedName>
        <fullName evidence="2">Uncharacterized protein</fullName>
    </submittedName>
</protein>
<evidence type="ECO:0000256" key="1">
    <source>
        <dbReference type="SAM" id="MobiDB-lite"/>
    </source>
</evidence>
<dbReference type="AlphaFoldDB" id="A0A6D2I6W5"/>
<evidence type="ECO:0000313" key="3">
    <source>
        <dbReference type="Proteomes" id="UP000467841"/>
    </source>
</evidence>
<name>A0A6D2I6W5_9BRAS</name>
<dbReference type="EMBL" id="CACVBM020000718">
    <property type="protein sequence ID" value="CAA7022612.1"/>
    <property type="molecule type" value="Genomic_DNA"/>
</dbReference>
<gene>
    <name evidence="2" type="ORF">MERR_LOCUS9847</name>
</gene>
<reference evidence="2" key="1">
    <citation type="submission" date="2020-01" db="EMBL/GenBank/DDBJ databases">
        <authorList>
            <person name="Mishra B."/>
        </authorList>
    </citation>
    <scope>NUCLEOTIDE SEQUENCE [LARGE SCALE GENOMIC DNA]</scope>
</reference>
<keyword evidence="3" id="KW-1185">Reference proteome</keyword>
<organism evidence="2 3">
    <name type="scientific">Microthlaspi erraticum</name>
    <dbReference type="NCBI Taxonomy" id="1685480"/>
    <lineage>
        <taxon>Eukaryota</taxon>
        <taxon>Viridiplantae</taxon>
        <taxon>Streptophyta</taxon>
        <taxon>Embryophyta</taxon>
        <taxon>Tracheophyta</taxon>
        <taxon>Spermatophyta</taxon>
        <taxon>Magnoliopsida</taxon>
        <taxon>eudicotyledons</taxon>
        <taxon>Gunneridae</taxon>
        <taxon>Pentapetalae</taxon>
        <taxon>rosids</taxon>
        <taxon>malvids</taxon>
        <taxon>Brassicales</taxon>
        <taxon>Brassicaceae</taxon>
        <taxon>Coluteocarpeae</taxon>
        <taxon>Microthlaspi</taxon>
    </lineage>
</organism>